<comment type="caution">
    <text evidence="2">The sequence shown here is derived from an EMBL/GenBank/DDBJ whole genome shotgun (WGS) entry which is preliminary data.</text>
</comment>
<keyword evidence="1" id="KW-0472">Membrane</keyword>
<gene>
    <name evidence="2" type="ORF">GCM10011583_59110</name>
</gene>
<dbReference type="EMBL" id="BMMV01000024">
    <property type="protein sequence ID" value="GGK19436.1"/>
    <property type="molecule type" value="Genomic_DNA"/>
</dbReference>
<sequence length="221" mass="24026">MSEGRLIDLETRLSGGNTVSALLISVLAALVSLGSLILAYASSRRAHMPVLQFMWESGQGGGEPTWSLVNVGTGPATNIVVAQTERTGLTRDMSGERWFNPVLIPSIPVGGKLALTWLGGTMGLNCGLGASYTDPQRYFYTTKCGDDVSMFFVGLHLPRWPLLKLGGRKAVKTWWGVEDLSGPQWSAVAEGTARRRWWLLKRFGVCRRLGGWADPVLLYGG</sequence>
<reference evidence="3" key="1">
    <citation type="journal article" date="2019" name="Int. J. Syst. Evol. Microbiol.">
        <title>The Global Catalogue of Microorganisms (GCM) 10K type strain sequencing project: providing services to taxonomists for standard genome sequencing and annotation.</title>
        <authorList>
            <consortium name="The Broad Institute Genomics Platform"/>
            <consortium name="The Broad Institute Genome Sequencing Center for Infectious Disease"/>
            <person name="Wu L."/>
            <person name="Ma J."/>
        </authorList>
    </citation>
    <scope>NUCLEOTIDE SEQUENCE [LARGE SCALE GENOMIC DNA]</scope>
    <source>
        <strain evidence="3">CGMCC 4.7275</strain>
    </source>
</reference>
<evidence type="ECO:0000256" key="1">
    <source>
        <dbReference type="SAM" id="Phobius"/>
    </source>
</evidence>
<evidence type="ECO:0000313" key="2">
    <source>
        <dbReference type="EMBL" id="GGK19436.1"/>
    </source>
</evidence>
<dbReference type="Proteomes" id="UP000660265">
    <property type="component" value="Unassembled WGS sequence"/>
</dbReference>
<keyword evidence="1" id="KW-0812">Transmembrane</keyword>
<keyword evidence="3" id="KW-1185">Reference proteome</keyword>
<feature type="transmembrane region" description="Helical" evidence="1">
    <location>
        <begin position="20"/>
        <end position="41"/>
    </location>
</feature>
<protein>
    <submittedName>
        <fullName evidence="2">Uncharacterized protein</fullName>
    </submittedName>
</protein>
<evidence type="ECO:0000313" key="3">
    <source>
        <dbReference type="Proteomes" id="UP000660265"/>
    </source>
</evidence>
<proteinExistence type="predicted"/>
<organism evidence="2 3">
    <name type="scientific">Streptomyces camponoticapitis</name>
    <dbReference type="NCBI Taxonomy" id="1616125"/>
    <lineage>
        <taxon>Bacteria</taxon>
        <taxon>Bacillati</taxon>
        <taxon>Actinomycetota</taxon>
        <taxon>Actinomycetes</taxon>
        <taxon>Kitasatosporales</taxon>
        <taxon>Streptomycetaceae</taxon>
        <taxon>Streptomyces</taxon>
    </lineage>
</organism>
<accession>A0ABQ2EPJ4</accession>
<name>A0ABQ2EPJ4_9ACTN</name>
<keyword evidence="1" id="KW-1133">Transmembrane helix</keyword>